<accession>A0A0S3QTN6</accession>
<dbReference type="InterPro" id="IPR015824">
    <property type="entry name" value="Phosphoglycerate_kinase_N"/>
</dbReference>
<dbReference type="PRINTS" id="PR00477">
    <property type="entry name" value="PHGLYCKINASE"/>
</dbReference>
<organism evidence="16 17">
    <name type="scientific">Thermosulfidibacter takaii (strain DSM 17441 / JCM 13301 / NBRC 103674 / ABI70S6)</name>
    <dbReference type="NCBI Taxonomy" id="1298851"/>
    <lineage>
        <taxon>Bacteria</taxon>
        <taxon>Pseudomonadati</taxon>
        <taxon>Thermosulfidibacterota</taxon>
        <taxon>Thermosulfidibacteria</taxon>
        <taxon>Thermosulfidibacterales</taxon>
        <taxon>Thermosulfidibacteraceae</taxon>
    </lineage>
</organism>
<reference evidence="17" key="1">
    <citation type="journal article" date="2018" name="Science">
        <title>A primordial and reversible TCA cycle in a facultatively chemolithoautotrophic thermophile.</title>
        <authorList>
            <person name="Nunoura T."/>
            <person name="Chikaraishi Y."/>
            <person name="Izaki R."/>
            <person name="Suwa T."/>
            <person name="Sato T."/>
            <person name="Harada T."/>
            <person name="Mori K."/>
            <person name="Kato Y."/>
            <person name="Miyazaki M."/>
            <person name="Shimamura S."/>
            <person name="Yanagawa K."/>
            <person name="Shuto A."/>
            <person name="Ohkouchi N."/>
            <person name="Fujita N."/>
            <person name="Takaki Y."/>
            <person name="Atomi H."/>
            <person name="Takai K."/>
        </authorList>
    </citation>
    <scope>NUCLEOTIDE SEQUENCE [LARGE SCALE GENOMIC DNA]</scope>
    <source>
        <strain evidence="17">DSM 17441 / JCM 13301 / NBRC 103674 / ABI70S6</strain>
    </source>
</reference>
<evidence type="ECO:0000256" key="12">
    <source>
        <dbReference type="HAMAP-Rule" id="MF_00145"/>
    </source>
</evidence>
<dbReference type="RefSeq" id="WP_068549693.1">
    <property type="nucleotide sequence ID" value="NZ_AP013035.1"/>
</dbReference>
<dbReference type="PROSITE" id="PS00111">
    <property type="entry name" value="PGLYCERATE_KINASE"/>
    <property type="match status" value="1"/>
</dbReference>
<dbReference type="FunFam" id="3.40.50.1260:FF:000003">
    <property type="entry name" value="Phosphoglycerate kinase"/>
    <property type="match status" value="1"/>
</dbReference>
<comment type="similarity">
    <text evidence="3 12 15">Belongs to the phosphoglycerate kinase family.</text>
</comment>
<proteinExistence type="inferred from homology"/>
<evidence type="ECO:0000256" key="13">
    <source>
        <dbReference type="PIRSR" id="PIRSR000724-1"/>
    </source>
</evidence>
<dbReference type="EMBL" id="AP013035">
    <property type="protein sequence ID" value="BAT71696.1"/>
    <property type="molecule type" value="Genomic_DNA"/>
</dbReference>
<feature type="binding site" evidence="12 14">
    <location>
        <begin position="350"/>
        <end position="353"/>
    </location>
    <ligand>
        <name>ATP</name>
        <dbReference type="ChEBI" id="CHEBI:30616"/>
    </ligand>
</feature>
<keyword evidence="7 12" id="KW-0808">Transferase</keyword>
<dbReference type="SUPFAM" id="SSF53748">
    <property type="entry name" value="Phosphoglycerate kinase"/>
    <property type="match status" value="1"/>
</dbReference>
<dbReference type="GO" id="GO:0004618">
    <property type="term" value="F:phosphoglycerate kinase activity"/>
    <property type="evidence" value="ECO:0007669"/>
    <property type="project" value="UniProtKB-UniRule"/>
</dbReference>
<feature type="binding site" evidence="13">
    <location>
        <position position="151"/>
    </location>
    <ligand>
        <name>(2R)-3-phosphoglycerate</name>
        <dbReference type="ChEBI" id="CHEBI:58272"/>
    </ligand>
</feature>
<keyword evidence="17" id="KW-1185">Reference proteome</keyword>
<dbReference type="InterPro" id="IPR015911">
    <property type="entry name" value="Phosphoglycerate_kinase_CS"/>
</dbReference>
<evidence type="ECO:0000256" key="8">
    <source>
        <dbReference type="ARBA" id="ARBA00022741"/>
    </source>
</evidence>
<dbReference type="STRING" id="1298851.TST_0896"/>
<dbReference type="UniPathway" id="UPA00109">
    <property type="reaction ID" value="UER00185"/>
</dbReference>
<evidence type="ECO:0000256" key="5">
    <source>
        <dbReference type="ARBA" id="ARBA00013061"/>
    </source>
</evidence>
<keyword evidence="8 12" id="KW-0547">Nucleotide-binding</keyword>
<evidence type="ECO:0000256" key="10">
    <source>
        <dbReference type="ARBA" id="ARBA00022840"/>
    </source>
</evidence>
<feature type="binding site" evidence="12">
    <location>
        <position position="293"/>
    </location>
    <ligand>
        <name>ATP</name>
        <dbReference type="ChEBI" id="CHEBI:30616"/>
    </ligand>
</feature>
<feature type="binding site" evidence="12">
    <location>
        <position position="118"/>
    </location>
    <ligand>
        <name>substrate</name>
    </ligand>
</feature>
<feature type="binding site" evidence="13">
    <location>
        <position position="37"/>
    </location>
    <ligand>
        <name>(2R)-3-phosphoglycerate</name>
        <dbReference type="ChEBI" id="CHEBI:58272"/>
    </ligand>
</feature>
<sequence length="397" mass="43653">MNKMSIRDLDLKGKTVLIRVDFNVPIDDKGNILDDSRIRASLKTINYAIDKGAKIVLISHLDRPKGRDPRYSLKPVADRLSRLLMKEVKFVEDCIGPEVEKAIKDLKEGDVLLLENVRFYPEEIKNDPEFAKKLVEHVDYFINDAFGTAHRKHASTYGAAQFAKVAAMGFLMEEEMEYFKKAFENPVRPLVAIIGGAKVSTKIGILKTLVEKVDKLLIGGAMAFTFLRALGYKTGKSLVELEFVDTAMQIIYKAKGNGVKFYLPVDFAVAEEPSDRARSYYKTFQEIPEDMMGLDIGPASIILFKEALDDANTIIWNGPLGLFELEKFKTGSVEIAKHIASLGALSIAGGGDTAAAISVAGVSDKISHISTGGGAFLELLEKGTLPCVEVLTDKEAL</sequence>
<comment type="subunit">
    <text evidence="4 12">Monomer.</text>
</comment>
<dbReference type="HAMAP" id="MF_00145">
    <property type="entry name" value="Phosphoglyc_kinase"/>
    <property type="match status" value="1"/>
</dbReference>
<dbReference type="GO" id="GO:0005524">
    <property type="term" value="F:ATP binding"/>
    <property type="evidence" value="ECO:0007669"/>
    <property type="project" value="UniProtKB-KW"/>
</dbReference>
<keyword evidence="10 12" id="KW-0067">ATP-binding</keyword>
<evidence type="ECO:0000256" key="4">
    <source>
        <dbReference type="ARBA" id="ARBA00011245"/>
    </source>
</evidence>
<evidence type="ECO:0000256" key="15">
    <source>
        <dbReference type="RuleBase" id="RU000532"/>
    </source>
</evidence>
<name>A0A0S3QTN6_THET7</name>
<dbReference type="PATRIC" id="fig|1298851.3.peg.933"/>
<feature type="binding site" evidence="12 13">
    <location>
        <begin position="60"/>
        <end position="63"/>
    </location>
    <ligand>
        <name>substrate</name>
    </ligand>
</feature>
<dbReference type="KEGG" id="ttk:TST_0896"/>
<dbReference type="OrthoDB" id="9808460at2"/>
<dbReference type="GO" id="GO:0005829">
    <property type="term" value="C:cytosol"/>
    <property type="evidence" value="ECO:0007669"/>
    <property type="project" value="TreeGrafter"/>
</dbReference>
<feature type="binding site" evidence="12 13">
    <location>
        <begin position="21"/>
        <end position="23"/>
    </location>
    <ligand>
        <name>substrate</name>
    </ligand>
</feature>
<dbReference type="Gene3D" id="3.40.50.1260">
    <property type="entry name" value="Phosphoglycerate kinase, N-terminal domain"/>
    <property type="match status" value="2"/>
</dbReference>
<protein>
    <recommendedName>
        <fullName evidence="6 12">Phosphoglycerate kinase</fullName>
        <ecNumber evidence="5 12">2.7.2.3</ecNumber>
    </recommendedName>
</protein>
<dbReference type="PANTHER" id="PTHR11406:SF23">
    <property type="entry name" value="PHOSPHOGLYCERATE KINASE 1, CHLOROPLASTIC-RELATED"/>
    <property type="match status" value="1"/>
</dbReference>
<evidence type="ECO:0000256" key="7">
    <source>
        <dbReference type="ARBA" id="ARBA00022679"/>
    </source>
</evidence>
<dbReference type="GO" id="GO:0006096">
    <property type="term" value="P:glycolytic process"/>
    <property type="evidence" value="ECO:0007669"/>
    <property type="project" value="UniProtKB-UniRule"/>
</dbReference>
<feature type="binding site" evidence="13">
    <location>
        <position position="118"/>
    </location>
    <ligand>
        <name>(2R)-3-phosphoglycerate</name>
        <dbReference type="ChEBI" id="CHEBI:58272"/>
    </ligand>
</feature>
<comment type="pathway">
    <text evidence="2 12">Carbohydrate degradation; glycolysis; pyruvate from D-glyceraldehyde 3-phosphate: step 2/5.</text>
</comment>
<dbReference type="Pfam" id="PF00162">
    <property type="entry name" value="PGK"/>
    <property type="match status" value="1"/>
</dbReference>
<evidence type="ECO:0000256" key="11">
    <source>
        <dbReference type="ARBA" id="ARBA00023152"/>
    </source>
</evidence>
<dbReference type="InterPro" id="IPR036043">
    <property type="entry name" value="Phosphoglycerate_kinase_sf"/>
</dbReference>
<evidence type="ECO:0000256" key="14">
    <source>
        <dbReference type="PIRSR" id="PIRSR000724-2"/>
    </source>
</evidence>
<dbReference type="GO" id="GO:0043531">
    <property type="term" value="F:ADP binding"/>
    <property type="evidence" value="ECO:0007669"/>
    <property type="project" value="TreeGrafter"/>
</dbReference>
<keyword evidence="9 12" id="KW-0418">Kinase</keyword>
<evidence type="ECO:0000256" key="2">
    <source>
        <dbReference type="ARBA" id="ARBA00004838"/>
    </source>
</evidence>
<evidence type="ECO:0000313" key="16">
    <source>
        <dbReference type="EMBL" id="BAT71696.1"/>
    </source>
</evidence>
<comment type="subcellular location">
    <subcellularLocation>
        <location evidence="12">Cytoplasm</location>
    </subcellularLocation>
</comment>
<keyword evidence="12" id="KW-0963">Cytoplasm</keyword>
<dbReference type="InterPro" id="IPR001576">
    <property type="entry name" value="Phosphoglycerate_kinase"/>
</dbReference>
<dbReference type="Proteomes" id="UP000063234">
    <property type="component" value="Chromosome"/>
</dbReference>
<dbReference type="EC" id="2.7.2.3" evidence="5 12"/>
<dbReference type="GO" id="GO:0006094">
    <property type="term" value="P:gluconeogenesis"/>
    <property type="evidence" value="ECO:0007669"/>
    <property type="project" value="TreeGrafter"/>
</dbReference>
<feature type="binding site" evidence="12 14">
    <location>
        <position position="202"/>
    </location>
    <ligand>
        <name>ATP</name>
        <dbReference type="ChEBI" id="CHEBI:30616"/>
    </ligand>
</feature>
<evidence type="ECO:0000313" key="17">
    <source>
        <dbReference type="Proteomes" id="UP000063234"/>
    </source>
</evidence>
<evidence type="ECO:0000256" key="6">
    <source>
        <dbReference type="ARBA" id="ARBA00016471"/>
    </source>
</evidence>
<dbReference type="FunFam" id="3.40.50.1260:FF:000006">
    <property type="entry name" value="Phosphoglycerate kinase"/>
    <property type="match status" value="1"/>
</dbReference>
<dbReference type="CDD" id="cd00318">
    <property type="entry name" value="Phosphoglycerate_kinase"/>
    <property type="match status" value="1"/>
</dbReference>
<dbReference type="PIRSF" id="PIRSF000724">
    <property type="entry name" value="Pgk"/>
    <property type="match status" value="1"/>
</dbReference>
<evidence type="ECO:0000256" key="1">
    <source>
        <dbReference type="ARBA" id="ARBA00000642"/>
    </source>
</evidence>
<feature type="binding site" evidence="12">
    <location>
        <position position="151"/>
    </location>
    <ligand>
        <name>substrate</name>
    </ligand>
</feature>
<dbReference type="PANTHER" id="PTHR11406">
    <property type="entry name" value="PHOSPHOGLYCERATE KINASE"/>
    <property type="match status" value="1"/>
</dbReference>
<dbReference type="AlphaFoldDB" id="A0A0S3QTN6"/>
<feature type="binding site" evidence="12 14">
    <location>
        <position position="324"/>
    </location>
    <ligand>
        <name>ATP</name>
        <dbReference type="ChEBI" id="CHEBI:30616"/>
    </ligand>
</feature>
<evidence type="ECO:0000256" key="3">
    <source>
        <dbReference type="ARBA" id="ARBA00008982"/>
    </source>
</evidence>
<evidence type="ECO:0000256" key="9">
    <source>
        <dbReference type="ARBA" id="ARBA00022777"/>
    </source>
</evidence>
<comment type="catalytic activity">
    <reaction evidence="1 12 15">
        <text>(2R)-3-phosphoglycerate + ATP = (2R)-3-phospho-glyceroyl phosphate + ADP</text>
        <dbReference type="Rhea" id="RHEA:14801"/>
        <dbReference type="ChEBI" id="CHEBI:30616"/>
        <dbReference type="ChEBI" id="CHEBI:57604"/>
        <dbReference type="ChEBI" id="CHEBI:58272"/>
        <dbReference type="ChEBI" id="CHEBI:456216"/>
        <dbReference type="EC" id="2.7.2.3"/>
    </reaction>
</comment>
<feature type="binding site" evidence="12">
    <location>
        <position position="37"/>
    </location>
    <ligand>
        <name>substrate</name>
    </ligand>
</feature>
<gene>
    <name evidence="12 16" type="primary">pgk</name>
    <name evidence="16" type="ORF">TST_0896</name>
</gene>
<keyword evidence="11 12" id="KW-0324">Glycolysis</keyword>